<dbReference type="InterPro" id="IPR027843">
    <property type="entry name" value="DUF4440"/>
</dbReference>
<dbReference type="PaxDb" id="1198114-AciX9_2740"/>
<dbReference type="eggNOG" id="COG4319">
    <property type="taxonomic scope" value="Bacteria"/>
</dbReference>
<dbReference type="STRING" id="1198114.AciX9_2740"/>
<keyword evidence="4" id="KW-1185">Reference proteome</keyword>
<accession>E8WXR9</accession>
<feature type="domain" description="DUF4440" evidence="2">
    <location>
        <begin position="63"/>
        <end position="172"/>
    </location>
</feature>
<dbReference type="EMBL" id="CP002480">
    <property type="protein sequence ID" value="ADW69764.1"/>
    <property type="molecule type" value="Genomic_DNA"/>
</dbReference>
<dbReference type="AlphaFoldDB" id="E8WXR9"/>
<proteinExistence type="predicted"/>
<dbReference type="Gene3D" id="3.10.450.50">
    <property type="match status" value="1"/>
</dbReference>
<dbReference type="Pfam" id="PF14534">
    <property type="entry name" value="DUF4440"/>
    <property type="match status" value="1"/>
</dbReference>
<dbReference type="HOGENOM" id="CLU_121374_0_0_0"/>
<dbReference type="SUPFAM" id="SSF54427">
    <property type="entry name" value="NTF2-like"/>
    <property type="match status" value="1"/>
</dbReference>
<sequence>MLRSTMFRTSLRALFVIVAVGEGMAQQLPGTIPGQTVPSGNSGYRIISPLTLPVLTPGVVELMELEGRFQEAVAAGGGKVFSEWFADDAVVLNNGKPAILGRGAITAQAQWDPKSYQLTWNPQGAQMGPSNDMGFTWGHYDGKSINPDGHPTVTSGRYFTVWRKSKDGVWKVILDASANEPPGAGDCCSLPKP</sequence>
<evidence type="ECO:0000313" key="3">
    <source>
        <dbReference type="EMBL" id="ADW69764.1"/>
    </source>
</evidence>
<feature type="signal peptide" evidence="1">
    <location>
        <begin position="1"/>
        <end position="25"/>
    </location>
</feature>
<feature type="chain" id="PRO_5003230434" description="DUF4440 domain-containing protein" evidence="1">
    <location>
        <begin position="26"/>
        <end position="193"/>
    </location>
</feature>
<dbReference type="InterPro" id="IPR032710">
    <property type="entry name" value="NTF2-like_dom_sf"/>
</dbReference>
<dbReference type="KEGG" id="acm:AciX9_2740"/>
<keyword evidence="1" id="KW-0732">Signal</keyword>
<protein>
    <recommendedName>
        <fullName evidence="2">DUF4440 domain-containing protein</fullName>
    </recommendedName>
</protein>
<reference evidence="4" key="1">
    <citation type="submission" date="2011-01" db="EMBL/GenBank/DDBJ databases">
        <title>Complete sequence of chromosome of Acidobacterium sp. MP5ACTX9.</title>
        <authorList>
            <consortium name="US DOE Joint Genome Institute"/>
            <person name="Lucas S."/>
            <person name="Copeland A."/>
            <person name="Lapidus A."/>
            <person name="Cheng J.-F."/>
            <person name="Goodwin L."/>
            <person name="Pitluck S."/>
            <person name="Teshima H."/>
            <person name="Detter J.C."/>
            <person name="Han C."/>
            <person name="Tapia R."/>
            <person name="Land M."/>
            <person name="Hauser L."/>
            <person name="Kyrpides N."/>
            <person name="Ivanova N."/>
            <person name="Ovchinnikova G."/>
            <person name="Pagani I."/>
            <person name="Rawat S.R."/>
            <person name="Mannisto M."/>
            <person name="Haggblom M.M."/>
            <person name="Woyke T."/>
        </authorList>
    </citation>
    <scope>NUCLEOTIDE SEQUENCE [LARGE SCALE GENOMIC DNA]</scope>
    <source>
        <strain evidence="4">MP5ACTX9</strain>
    </source>
</reference>
<name>E8WXR9_GRATM</name>
<organism evidence="4">
    <name type="scientific">Granulicella tundricola (strain ATCC BAA-1859 / DSM 23138 / MP5ACTX9)</name>
    <dbReference type="NCBI Taxonomy" id="1198114"/>
    <lineage>
        <taxon>Bacteria</taxon>
        <taxon>Pseudomonadati</taxon>
        <taxon>Acidobacteriota</taxon>
        <taxon>Terriglobia</taxon>
        <taxon>Terriglobales</taxon>
        <taxon>Acidobacteriaceae</taxon>
        <taxon>Granulicella</taxon>
    </lineage>
</organism>
<dbReference type="OrthoDB" id="7201546at2"/>
<gene>
    <name evidence="3" type="ordered locus">AciX9_2740</name>
</gene>
<evidence type="ECO:0000259" key="2">
    <source>
        <dbReference type="Pfam" id="PF14534"/>
    </source>
</evidence>
<evidence type="ECO:0000313" key="4">
    <source>
        <dbReference type="Proteomes" id="UP000000343"/>
    </source>
</evidence>
<dbReference type="Proteomes" id="UP000000343">
    <property type="component" value="Chromosome"/>
</dbReference>
<evidence type="ECO:0000256" key="1">
    <source>
        <dbReference type="SAM" id="SignalP"/>
    </source>
</evidence>